<dbReference type="CDD" id="cd04645">
    <property type="entry name" value="LbH_gamma_CA_like"/>
    <property type="match status" value="1"/>
</dbReference>
<accession>A0ABV8CMH5</accession>
<evidence type="ECO:0000313" key="1">
    <source>
        <dbReference type="EMBL" id="MFC3913338.1"/>
    </source>
</evidence>
<dbReference type="InterPro" id="IPR011004">
    <property type="entry name" value="Trimer_LpxA-like_sf"/>
</dbReference>
<name>A0ABV8CMH5_9GAMM</name>
<dbReference type="InterPro" id="IPR047324">
    <property type="entry name" value="LbH_gamma_CA-like"/>
</dbReference>
<dbReference type="Gene3D" id="2.160.10.10">
    <property type="entry name" value="Hexapeptide repeat proteins"/>
    <property type="match status" value="1"/>
</dbReference>
<comment type="caution">
    <text evidence="1">The sequence shown here is derived from an EMBL/GenBank/DDBJ whole genome shotgun (WGS) entry which is preliminary data.</text>
</comment>
<gene>
    <name evidence="1" type="ORF">ACFOSS_07670</name>
</gene>
<proteinExistence type="predicted"/>
<dbReference type="PANTHER" id="PTHR13061">
    <property type="entry name" value="DYNACTIN SUBUNIT P25"/>
    <property type="match status" value="1"/>
</dbReference>
<organism evidence="1 2">
    <name type="scientific">Pseudaeromonas sharmana</name>
    <dbReference type="NCBI Taxonomy" id="328412"/>
    <lineage>
        <taxon>Bacteria</taxon>
        <taxon>Pseudomonadati</taxon>
        <taxon>Pseudomonadota</taxon>
        <taxon>Gammaproteobacteria</taxon>
        <taxon>Aeromonadales</taxon>
        <taxon>Aeromonadaceae</taxon>
        <taxon>Pseudaeromonas</taxon>
    </lineage>
</organism>
<dbReference type="SUPFAM" id="SSF51161">
    <property type="entry name" value="Trimeric LpxA-like enzymes"/>
    <property type="match status" value="1"/>
</dbReference>
<dbReference type="InterPro" id="IPR050484">
    <property type="entry name" value="Transf_Hexapept/Carb_Anhydrase"/>
</dbReference>
<dbReference type="PANTHER" id="PTHR13061:SF56">
    <property type="entry name" value="PROTEIN YRDA"/>
    <property type="match status" value="1"/>
</dbReference>
<dbReference type="InterPro" id="IPR001451">
    <property type="entry name" value="Hexapep"/>
</dbReference>
<evidence type="ECO:0000313" key="2">
    <source>
        <dbReference type="Proteomes" id="UP001595692"/>
    </source>
</evidence>
<reference evidence="2" key="1">
    <citation type="journal article" date="2019" name="Int. J. Syst. Evol. Microbiol.">
        <title>The Global Catalogue of Microorganisms (GCM) 10K type strain sequencing project: providing services to taxonomists for standard genome sequencing and annotation.</title>
        <authorList>
            <consortium name="The Broad Institute Genomics Platform"/>
            <consortium name="The Broad Institute Genome Sequencing Center for Infectious Disease"/>
            <person name="Wu L."/>
            <person name="Ma J."/>
        </authorList>
    </citation>
    <scope>NUCLEOTIDE SEQUENCE [LARGE SCALE GENOMIC DNA]</scope>
    <source>
        <strain evidence="2">CCUG 54939</strain>
    </source>
</reference>
<keyword evidence="2" id="KW-1185">Reference proteome</keyword>
<protein>
    <submittedName>
        <fullName evidence="1">Gamma carbonic anhydrase family protein</fullName>
    </submittedName>
</protein>
<dbReference type="RefSeq" id="WP_377151995.1">
    <property type="nucleotide sequence ID" value="NZ_JBHSAF010000007.1"/>
</dbReference>
<dbReference type="Pfam" id="PF00132">
    <property type="entry name" value="Hexapep"/>
    <property type="match status" value="2"/>
</dbReference>
<sequence>MNNLRPYKDHRPVVGAGVYIDQGAHLIGDVVLNNDVSIWPMVVIRGDVNHIRIGARTNIQDGSVLHVARPTTQNSAGHALIIGEDVTVGHKAMLHGCTIGNLVLIGMGAIIMDGVIIEDNVIVGAGALVSPGKKLDSGFLYLGNPARKVRALTIEEKESLIRSSLQYVKLKNEYLDELTV</sequence>
<dbReference type="Proteomes" id="UP001595692">
    <property type="component" value="Unassembled WGS sequence"/>
</dbReference>
<dbReference type="EMBL" id="JBHSAF010000007">
    <property type="protein sequence ID" value="MFC3913338.1"/>
    <property type="molecule type" value="Genomic_DNA"/>
</dbReference>